<reference evidence="2 3" key="1">
    <citation type="submission" date="2020-08" db="EMBL/GenBank/DDBJ databases">
        <title>Sequencing the genomes of 1000 actinobacteria strains.</title>
        <authorList>
            <person name="Klenk H.-P."/>
        </authorList>
    </citation>
    <scope>NUCLEOTIDE SEQUENCE [LARGE SCALE GENOMIC DNA]</scope>
    <source>
        <strain evidence="2 3">DSM 20146</strain>
    </source>
</reference>
<feature type="transmembrane region" description="Helical" evidence="1">
    <location>
        <begin position="168"/>
        <end position="186"/>
    </location>
</feature>
<feature type="transmembrane region" description="Helical" evidence="1">
    <location>
        <begin position="79"/>
        <end position="97"/>
    </location>
</feature>
<feature type="transmembrane region" description="Helical" evidence="1">
    <location>
        <begin position="54"/>
        <end position="72"/>
    </location>
</feature>
<keyword evidence="1" id="KW-0812">Transmembrane</keyword>
<evidence type="ECO:0000256" key="1">
    <source>
        <dbReference type="SAM" id="Phobius"/>
    </source>
</evidence>
<dbReference type="AlphaFoldDB" id="A0A7W4YK61"/>
<evidence type="ECO:0000313" key="2">
    <source>
        <dbReference type="EMBL" id="MBB2968796.1"/>
    </source>
</evidence>
<feature type="transmembrane region" description="Helical" evidence="1">
    <location>
        <begin position="137"/>
        <end position="156"/>
    </location>
</feature>
<feature type="transmembrane region" description="Helical" evidence="1">
    <location>
        <begin position="198"/>
        <end position="216"/>
    </location>
</feature>
<comment type="caution">
    <text evidence="2">The sequence shown here is derived from an EMBL/GenBank/DDBJ whole genome shotgun (WGS) entry which is preliminary data.</text>
</comment>
<feature type="transmembrane region" description="Helical" evidence="1">
    <location>
        <begin position="103"/>
        <end position="125"/>
    </location>
</feature>
<sequence>MTTDGTVSTTGGPSARAPWVALAASFVLVIVGALAVGGLTSLGQQYLPEWLTSFANSAGGWAMLAFALVWLSRARPVPGAVLGAVAFLLMVEGYGVVSAWRGLFYAAPFSSIWTGVALVAGPVLGASAAIVRHGSRLLSALAVVPLSAVLLGEGVWALARISDTTSPVYWSVEIALSVGFVTAAIWRRHLALRPSAAVVVAYLAGAAVYASLWMLLDAWM</sequence>
<name>A0A7W4YK61_LEIAQ</name>
<organism evidence="2 3">
    <name type="scientific">Leifsonia aquatica</name>
    <name type="common">Corynebacterium aquaticum</name>
    <dbReference type="NCBI Taxonomy" id="144185"/>
    <lineage>
        <taxon>Bacteria</taxon>
        <taxon>Bacillati</taxon>
        <taxon>Actinomycetota</taxon>
        <taxon>Actinomycetes</taxon>
        <taxon>Micrococcales</taxon>
        <taxon>Microbacteriaceae</taxon>
        <taxon>Leifsonia</taxon>
    </lineage>
</organism>
<dbReference type="Proteomes" id="UP000538196">
    <property type="component" value="Unassembled WGS sequence"/>
</dbReference>
<gene>
    <name evidence="2" type="ORF">FHX33_003572</name>
</gene>
<evidence type="ECO:0000313" key="3">
    <source>
        <dbReference type="Proteomes" id="UP000538196"/>
    </source>
</evidence>
<dbReference type="InterPro" id="IPR045393">
    <property type="entry name" value="DUF6518"/>
</dbReference>
<dbReference type="RefSeq" id="WP_021765194.1">
    <property type="nucleotide sequence ID" value="NZ_JACHVP010000004.1"/>
</dbReference>
<protein>
    <submittedName>
        <fullName evidence="2">Uncharacterized protein</fullName>
    </submittedName>
</protein>
<dbReference type="Pfam" id="PF20128">
    <property type="entry name" value="DUF6518"/>
    <property type="match status" value="1"/>
</dbReference>
<keyword evidence="3" id="KW-1185">Reference proteome</keyword>
<keyword evidence="1" id="KW-1133">Transmembrane helix</keyword>
<dbReference type="EMBL" id="JACHVP010000004">
    <property type="protein sequence ID" value="MBB2968796.1"/>
    <property type="molecule type" value="Genomic_DNA"/>
</dbReference>
<accession>A0A7W4YK61</accession>
<proteinExistence type="predicted"/>
<keyword evidence="1" id="KW-0472">Membrane</keyword>
<feature type="transmembrane region" description="Helical" evidence="1">
    <location>
        <begin position="20"/>
        <end position="42"/>
    </location>
</feature>